<dbReference type="AlphaFoldDB" id="A0A2V3U5I6"/>
<reference evidence="5 6" key="1">
    <citation type="submission" date="2018-05" db="EMBL/GenBank/DDBJ databases">
        <title>Genomic Encyclopedia of Type Strains, Phase IV (KMG-IV): sequencing the most valuable type-strain genomes for metagenomic binning, comparative biology and taxonomic classification.</title>
        <authorList>
            <person name="Goeker M."/>
        </authorList>
    </citation>
    <scope>NUCLEOTIDE SEQUENCE [LARGE SCALE GENOMIC DNA]</scope>
    <source>
        <strain evidence="5 6">DSM 6462</strain>
    </source>
</reference>
<dbReference type="EMBL" id="QJJK01000007">
    <property type="protein sequence ID" value="PXW57146.1"/>
    <property type="molecule type" value="Genomic_DNA"/>
</dbReference>
<dbReference type="Gene3D" id="3.10.560.10">
    <property type="entry name" value="Outer membrane lipoprotein wza domain like"/>
    <property type="match status" value="1"/>
</dbReference>
<organism evidence="5 6">
    <name type="scientific">Chelatococcus asaccharovorans</name>
    <dbReference type="NCBI Taxonomy" id="28210"/>
    <lineage>
        <taxon>Bacteria</taxon>
        <taxon>Pseudomonadati</taxon>
        <taxon>Pseudomonadota</taxon>
        <taxon>Alphaproteobacteria</taxon>
        <taxon>Hyphomicrobiales</taxon>
        <taxon>Chelatococcaceae</taxon>
        <taxon>Chelatococcus</taxon>
    </lineage>
</organism>
<evidence type="ECO:0000259" key="3">
    <source>
        <dbReference type="Pfam" id="PF02563"/>
    </source>
</evidence>
<dbReference type="PANTHER" id="PTHR33619">
    <property type="entry name" value="POLYSACCHARIDE EXPORT PROTEIN GFCE-RELATED"/>
    <property type="match status" value="1"/>
</dbReference>
<dbReference type="InterPro" id="IPR019554">
    <property type="entry name" value="Soluble_ligand-bd"/>
</dbReference>
<gene>
    <name evidence="5" type="ORF">C7450_107185</name>
</gene>
<dbReference type="Gene3D" id="3.30.1950.10">
    <property type="entry name" value="wza like domain"/>
    <property type="match status" value="1"/>
</dbReference>
<feature type="domain" description="Polysaccharide export protein N-terminal" evidence="3">
    <location>
        <begin position="35"/>
        <end position="108"/>
    </location>
</feature>
<protein>
    <submittedName>
        <fullName evidence="5">Polysaccharide export outer membrane protein</fullName>
    </submittedName>
</protein>
<proteinExistence type="predicted"/>
<evidence type="ECO:0000256" key="1">
    <source>
        <dbReference type="ARBA" id="ARBA00022729"/>
    </source>
</evidence>
<dbReference type="OrthoDB" id="197007at2"/>
<sequence>MARTHSLVYALLIGLACTACAQRQPAVEVFRALPSQPYTLGPGDKLRVIVFSQDNLSNIYAVDAQGRITMPLIGTIPATGRTTTDLAKLIEQKLRSSYLREPRVTVEVETYRPFFILGEVQSSGQYPFVSGMTVQTAVAIAGGFSPRANQNEAEITRQLGGKVVIGTVPLTYPVQPGDTIMLKERWF</sequence>
<accession>A0A2V3U5I6</accession>
<dbReference type="Pfam" id="PF10531">
    <property type="entry name" value="SLBB"/>
    <property type="match status" value="1"/>
</dbReference>
<dbReference type="Pfam" id="PF02563">
    <property type="entry name" value="Poly_export"/>
    <property type="match status" value="1"/>
</dbReference>
<evidence type="ECO:0000313" key="6">
    <source>
        <dbReference type="Proteomes" id="UP000248021"/>
    </source>
</evidence>
<dbReference type="PANTHER" id="PTHR33619:SF3">
    <property type="entry name" value="POLYSACCHARIDE EXPORT PROTEIN GFCE-RELATED"/>
    <property type="match status" value="1"/>
</dbReference>
<feature type="signal peptide" evidence="2">
    <location>
        <begin position="1"/>
        <end position="21"/>
    </location>
</feature>
<dbReference type="Proteomes" id="UP000248021">
    <property type="component" value="Unassembled WGS sequence"/>
</dbReference>
<dbReference type="InterPro" id="IPR049712">
    <property type="entry name" value="Poly_export"/>
</dbReference>
<feature type="domain" description="Soluble ligand binding" evidence="4">
    <location>
        <begin position="114"/>
        <end position="163"/>
    </location>
</feature>
<dbReference type="InterPro" id="IPR003715">
    <property type="entry name" value="Poly_export_N"/>
</dbReference>
<evidence type="ECO:0000256" key="2">
    <source>
        <dbReference type="SAM" id="SignalP"/>
    </source>
</evidence>
<dbReference type="GO" id="GO:0015159">
    <property type="term" value="F:polysaccharide transmembrane transporter activity"/>
    <property type="evidence" value="ECO:0007669"/>
    <property type="project" value="InterPro"/>
</dbReference>
<name>A0A2V3U5I6_9HYPH</name>
<keyword evidence="1 2" id="KW-0732">Signal</keyword>
<dbReference type="PROSITE" id="PS51257">
    <property type="entry name" value="PROKAR_LIPOPROTEIN"/>
    <property type="match status" value="1"/>
</dbReference>
<evidence type="ECO:0000259" key="4">
    <source>
        <dbReference type="Pfam" id="PF10531"/>
    </source>
</evidence>
<feature type="chain" id="PRO_5041068606" evidence="2">
    <location>
        <begin position="22"/>
        <end position="187"/>
    </location>
</feature>
<comment type="caution">
    <text evidence="5">The sequence shown here is derived from an EMBL/GenBank/DDBJ whole genome shotgun (WGS) entry which is preliminary data.</text>
</comment>
<evidence type="ECO:0000313" key="5">
    <source>
        <dbReference type="EMBL" id="PXW57146.1"/>
    </source>
</evidence>
<dbReference type="RefSeq" id="WP_110375765.1">
    <property type="nucleotide sequence ID" value="NZ_CAKNFM010000006.1"/>
</dbReference>
<keyword evidence="6" id="KW-1185">Reference proteome</keyword>